<evidence type="ECO:0000313" key="6">
    <source>
        <dbReference type="Proteomes" id="UP000242015"/>
    </source>
</evidence>
<evidence type="ECO:0000259" key="4">
    <source>
        <dbReference type="Pfam" id="PF13847"/>
    </source>
</evidence>
<organism evidence="5 6">
    <name type="scientific">Candidatus Marsarchaeota G2 archaeon BE_D</name>
    <dbReference type="NCBI Taxonomy" id="1978158"/>
    <lineage>
        <taxon>Archaea</taxon>
        <taxon>Candidatus Marsarchaeota</taxon>
        <taxon>Candidatus Marsarchaeota group 2</taxon>
    </lineage>
</organism>
<dbReference type="Proteomes" id="UP000242015">
    <property type="component" value="Unassembled WGS sequence"/>
</dbReference>
<proteinExistence type="predicted"/>
<keyword evidence="3" id="KW-0949">S-adenosyl-L-methionine</keyword>
<dbReference type="EMBL" id="NEXF01000087">
    <property type="protein sequence ID" value="PSO08467.1"/>
    <property type="molecule type" value="Genomic_DNA"/>
</dbReference>
<dbReference type="InterPro" id="IPR029063">
    <property type="entry name" value="SAM-dependent_MTases_sf"/>
</dbReference>
<dbReference type="InterPro" id="IPR026170">
    <property type="entry name" value="FAM173A/B"/>
</dbReference>
<evidence type="ECO:0000256" key="3">
    <source>
        <dbReference type="ARBA" id="ARBA00022691"/>
    </source>
</evidence>
<evidence type="ECO:0000256" key="2">
    <source>
        <dbReference type="ARBA" id="ARBA00022679"/>
    </source>
</evidence>
<keyword evidence="1" id="KW-0489">Methyltransferase</keyword>
<sequence length="179" mass="20479">MGWVKNKFEFLLPDIMRRVPFVPTPHQIVRRMLDLADVSRGEVVLDLGAGDGRILVDAVRRFDASAVGVEDNPKRILLATRNIERSGVSDKVKLLNQNLLEASLRNADVVTLYLLPEMNRALVPKMIRELKPSARVVAHDFPLPGIKPTKREKINHNGVFHYVYLYNFDKQSRLPVKRF</sequence>
<dbReference type="GO" id="GO:0016279">
    <property type="term" value="F:protein-lysine N-methyltransferase activity"/>
    <property type="evidence" value="ECO:0007669"/>
    <property type="project" value="InterPro"/>
</dbReference>
<dbReference type="PANTHER" id="PTHR13610">
    <property type="entry name" value="METHYLTRANSFERASE DOMAIN-CONTAINING PROTEIN"/>
    <property type="match status" value="1"/>
</dbReference>
<dbReference type="InterPro" id="IPR025714">
    <property type="entry name" value="Methyltranfer_dom"/>
</dbReference>
<gene>
    <name evidence="5" type="ORF">B9Q04_05420</name>
</gene>
<protein>
    <recommendedName>
        <fullName evidence="4">Methyltransferase domain-containing protein</fullName>
    </recommendedName>
</protein>
<dbReference type="AlphaFoldDB" id="A0A2R6CC41"/>
<evidence type="ECO:0000256" key="1">
    <source>
        <dbReference type="ARBA" id="ARBA00022603"/>
    </source>
</evidence>
<dbReference type="Gene3D" id="3.40.50.150">
    <property type="entry name" value="Vaccinia Virus protein VP39"/>
    <property type="match status" value="1"/>
</dbReference>
<feature type="domain" description="Methyltransferase" evidence="4">
    <location>
        <begin position="40"/>
        <end position="142"/>
    </location>
</feature>
<keyword evidence="2" id="KW-0808">Transferase</keyword>
<evidence type="ECO:0000313" key="5">
    <source>
        <dbReference type="EMBL" id="PSO08467.1"/>
    </source>
</evidence>
<reference evidence="5 6" key="1">
    <citation type="submission" date="2017-04" db="EMBL/GenBank/DDBJ databases">
        <title>Novel microbial lineages endemic to geothermal iron-oxide mats fill important gaps in the evolutionary history of Archaea.</title>
        <authorList>
            <person name="Jay Z.J."/>
            <person name="Beam J.P."/>
            <person name="Dlakic M."/>
            <person name="Rusch D.B."/>
            <person name="Kozubal M.A."/>
            <person name="Inskeep W.P."/>
        </authorList>
    </citation>
    <scope>NUCLEOTIDE SEQUENCE [LARGE SCALE GENOMIC DNA]</scope>
    <source>
        <strain evidence="5">BE_D</strain>
    </source>
</reference>
<accession>A0A2R6CC41</accession>
<dbReference type="PANTHER" id="PTHR13610:SF11">
    <property type="entry name" value="METHYLTRANSFERASE DOMAIN-CONTAINING PROTEIN"/>
    <property type="match status" value="1"/>
</dbReference>
<dbReference type="Pfam" id="PF13847">
    <property type="entry name" value="Methyltransf_31"/>
    <property type="match status" value="1"/>
</dbReference>
<dbReference type="GO" id="GO:0032259">
    <property type="term" value="P:methylation"/>
    <property type="evidence" value="ECO:0007669"/>
    <property type="project" value="UniProtKB-KW"/>
</dbReference>
<comment type="caution">
    <text evidence="5">The sequence shown here is derived from an EMBL/GenBank/DDBJ whole genome shotgun (WGS) entry which is preliminary data.</text>
</comment>
<dbReference type="SUPFAM" id="SSF53335">
    <property type="entry name" value="S-adenosyl-L-methionine-dependent methyltransferases"/>
    <property type="match status" value="1"/>
</dbReference>
<dbReference type="CDD" id="cd02440">
    <property type="entry name" value="AdoMet_MTases"/>
    <property type="match status" value="1"/>
</dbReference>
<name>A0A2R6CC41_9ARCH</name>